<dbReference type="Proteomes" id="UP001160519">
    <property type="component" value="Unassembled WGS sequence"/>
</dbReference>
<keyword evidence="3" id="KW-0472">Membrane</keyword>
<reference evidence="4" key="1">
    <citation type="submission" date="2023-01" db="EMBL/GenBank/DDBJ databases">
        <title>Biogeochemical cycle of methane in antarctic sediments.</title>
        <authorList>
            <person name="Roldan D.M."/>
            <person name="Menes R.J."/>
        </authorList>
    </citation>
    <scope>NUCLEOTIDE SEQUENCE [LARGE SCALE GENOMIC DNA]</scope>
    <source>
        <strain evidence="4">K-2018 MAG008</strain>
    </source>
</reference>
<evidence type="ECO:0000256" key="2">
    <source>
        <dbReference type="SAM" id="MobiDB-lite"/>
    </source>
</evidence>
<keyword evidence="3" id="KW-0812">Transmembrane</keyword>
<accession>A0AA43TKG7</accession>
<sequence length="395" mass="44225">MQTYLPFIKALFSEWYLLTLNNPLYAGALALAVWLLTALLYSIRIASVKRAKVASEKAGIEKLDAAQQQLQHNQEELAEAVMHREKAQSAAQGETQRALTLEQLLYQRNQQIAGIIQTLATSFDLGERPLLASEDVKADSLWQQHDKVITQLTERLRTEQQAKIELQQACQAEATKLVEKDVLIKALQTTLDNHTSQLSRLEVAFEEQKTLLQQQQHNAHQVLSDTLKKYQADMTRPVEPEQETIKTVTTSQQPISLEESPVIEESPVAQPKPDSPVIQVSDVSHAAVSWQKEAPTEEALAPMPSEIKPQAVFEQAPAVAADIDPQPVIAAKGSLGKFKNLFGNKQQPIKTEPQWVDVKLEEPLLLDDEQQSEKEVKKESGKLKGFYSKFRSKGK</sequence>
<organism evidence="4 5">
    <name type="scientific">Candidatus Methylobacter titanis</name>
    <dbReference type="NCBI Taxonomy" id="3053457"/>
    <lineage>
        <taxon>Bacteria</taxon>
        <taxon>Pseudomonadati</taxon>
        <taxon>Pseudomonadota</taxon>
        <taxon>Gammaproteobacteria</taxon>
        <taxon>Methylococcales</taxon>
        <taxon>Methylococcaceae</taxon>
        <taxon>Methylobacter</taxon>
    </lineage>
</organism>
<dbReference type="EMBL" id="JAQSDF010000024">
    <property type="protein sequence ID" value="MDI1231236.1"/>
    <property type="molecule type" value="Genomic_DNA"/>
</dbReference>
<evidence type="ECO:0000256" key="3">
    <source>
        <dbReference type="SAM" id="Phobius"/>
    </source>
</evidence>
<feature type="region of interest" description="Disordered" evidence="2">
    <location>
        <begin position="235"/>
        <end position="257"/>
    </location>
</feature>
<feature type="coiled-coil region" evidence="1">
    <location>
        <begin position="149"/>
        <end position="218"/>
    </location>
</feature>
<feature type="transmembrane region" description="Helical" evidence="3">
    <location>
        <begin position="24"/>
        <end position="43"/>
    </location>
</feature>
<evidence type="ECO:0000256" key="1">
    <source>
        <dbReference type="SAM" id="Coils"/>
    </source>
</evidence>
<protein>
    <submittedName>
        <fullName evidence="4">Uncharacterized protein</fullName>
    </submittedName>
</protein>
<keyword evidence="3" id="KW-1133">Transmembrane helix</keyword>
<evidence type="ECO:0000313" key="5">
    <source>
        <dbReference type="Proteomes" id="UP001160519"/>
    </source>
</evidence>
<keyword evidence="1" id="KW-0175">Coiled coil</keyword>
<feature type="compositionally biased region" description="Polar residues" evidence="2">
    <location>
        <begin position="245"/>
        <end position="255"/>
    </location>
</feature>
<comment type="caution">
    <text evidence="4">The sequence shown here is derived from an EMBL/GenBank/DDBJ whole genome shotgun (WGS) entry which is preliminary data.</text>
</comment>
<dbReference type="AlphaFoldDB" id="A0AA43TKG7"/>
<proteinExistence type="predicted"/>
<gene>
    <name evidence="4" type="ORF">PSU93_08820</name>
</gene>
<name>A0AA43TKG7_9GAMM</name>
<evidence type="ECO:0000313" key="4">
    <source>
        <dbReference type="EMBL" id="MDI1231236.1"/>
    </source>
</evidence>
<keyword evidence="5" id="KW-1185">Reference proteome</keyword>